<dbReference type="EMBL" id="JAVREV010000001">
    <property type="protein sequence ID" value="MDT0441201.1"/>
    <property type="molecule type" value="Genomic_DNA"/>
</dbReference>
<reference evidence="2" key="1">
    <citation type="submission" date="2023-07" db="EMBL/GenBank/DDBJ databases">
        <title>30 novel species of actinomycetes from the DSMZ collection.</title>
        <authorList>
            <person name="Nouioui I."/>
        </authorList>
    </citation>
    <scope>NUCLEOTIDE SEQUENCE [LARGE SCALE GENOMIC DNA]</scope>
    <source>
        <strain evidence="2">DSM 41886</strain>
    </source>
</reference>
<name>A0ABU2RWS3_9ACTN</name>
<keyword evidence="2" id="KW-1185">Reference proteome</keyword>
<organism evidence="1 2">
    <name type="scientific">Streptomyces johnsoniae</name>
    <dbReference type="NCBI Taxonomy" id="3075532"/>
    <lineage>
        <taxon>Bacteria</taxon>
        <taxon>Bacillati</taxon>
        <taxon>Actinomycetota</taxon>
        <taxon>Actinomycetes</taxon>
        <taxon>Kitasatosporales</taxon>
        <taxon>Streptomycetaceae</taxon>
        <taxon>Streptomyces</taxon>
    </lineage>
</organism>
<gene>
    <name evidence="1" type="ORF">RM779_01110</name>
</gene>
<evidence type="ECO:0000313" key="1">
    <source>
        <dbReference type="EMBL" id="MDT0441201.1"/>
    </source>
</evidence>
<proteinExistence type="predicted"/>
<evidence type="ECO:0000313" key="2">
    <source>
        <dbReference type="Proteomes" id="UP001183615"/>
    </source>
</evidence>
<dbReference type="RefSeq" id="WP_311614781.1">
    <property type="nucleotide sequence ID" value="NZ_JAVREV010000001.1"/>
</dbReference>
<sequence length="41" mass="4145">MGPAPAGSPGATSVHLGWLIRIAGALGVDLADLVQEPRPPR</sequence>
<dbReference type="Proteomes" id="UP001183615">
    <property type="component" value="Unassembled WGS sequence"/>
</dbReference>
<accession>A0ABU2RWS3</accession>
<evidence type="ECO:0008006" key="3">
    <source>
        <dbReference type="Google" id="ProtNLM"/>
    </source>
</evidence>
<protein>
    <recommendedName>
        <fullName evidence="3">XRE family transcriptional regulator</fullName>
    </recommendedName>
</protein>
<comment type="caution">
    <text evidence="1">The sequence shown here is derived from an EMBL/GenBank/DDBJ whole genome shotgun (WGS) entry which is preliminary data.</text>
</comment>